<keyword evidence="1" id="KW-0472">Membrane</keyword>
<sequence>MLRTAGSSSFWRYWAPPVLWTLVILVVSGSLGSLNNTFDIFKWVVSWIATMKPDTLAPVHFYLRKALHFLYYGILTVLWWRALTASWPERPWTNSVLALVLCLLVASFDEGHQYFSSGRTASWWDVALDMSGGLILLVLSTRFFTKKVEAPVEVQLACQCHLTPGPSGLQSQKRRFIFKK</sequence>
<feature type="transmembrane region" description="Helical" evidence="1">
    <location>
        <begin position="12"/>
        <end position="34"/>
    </location>
</feature>
<feature type="transmembrane region" description="Helical" evidence="1">
    <location>
        <begin position="61"/>
        <end position="80"/>
    </location>
</feature>
<dbReference type="InterPro" id="IPR006976">
    <property type="entry name" value="VanZ-like"/>
</dbReference>
<accession>A0A7V6A389</accession>
<keyword evidence="1" id="KW-1133">Transmembrane helix</keyword>
<evidence type="ECO:0000259" key="2">
    <source>
        <dbReference type="Pfam" id="PF04892"/>
    </source>
</evidence>
<name>A0A7V6A389_9BACT</name>
<reference evidence="3" key="1">
    <citation type="journal article" date="2020" name="mSystems">
        <title>Genome- and Community-Level Interaction Insights into Carbon Utilization and Element Cycling Functions of Hydrothermarchaeota in Hydrothermal Sediment.</title>
        <authorList>
            <person name="Zhou Z."/>
            <person name="Liu Y."/>
            <person name="Xu W."/>
            <person name="Pan J."/>
            <person name="Luo Z.H."/>
            <person name="Li M."/>
        </authorList>
    </citation>
    <scope>NUCLEOTIDE SEQUENCE [LARGE SCALE GENOMIC DNA]</scope>
    <source>
        <strain evidence="3">SpSt-767</strain>
    </source>
</reference>
<keyword evidence="1" id="KW-0812">Transmembrane</keyword>
<evidence type="ECO:0000313" key="3">
    <source>
        <dbReference type="EMBL" id="HHS29452.1"/>
    </source>
</evidence>
<gene>
    <name evidence="3" type="ORF">ENV52_07105</name>
</gene>
<feature type="domain" description="VanZ-like" evidence="2">
    <location>
        <begin position="44"/>
        <end position="140"/>
    </location>
</feature>
<comment type="caution">
    <text evidence="3">The sequence shown here is derived from an EMBL/GenBank/DDBJ whole genome shotgun (WGS) entry which is preliminary data.</text>
</comment>
<dbReference type="EMBL" id="DTGR01000115">
    <property type="protein sequence ID" value="HHS29452.1"/>
    <property type="molecule type" value="Genomic_DNA"/>
</dbReference>
<dbReference type="NCBIfam" id="NF037970">
    <property type="entry name" value="vanZ_1"/>
    <property type="match status" value="1"/>
</dbReference>
<proteinExistence type="predicted"/>
<organism evidence="3">
    <name type="scientific">Desulfobacca acetoxidans</name>
    <dbReference type="NCBI Taxonomy" id="60893"/>
    <lineage>
        <taxon>Bacteria</taxon>
        <taxon>Pseudomonadati</taxon>
        <taxon>Thermodesulfobacteriota</taxon>
        <taxon>Desulfobaccia</taxon>
        <taxon>Desulfobaccales</taxon>
        <taxon>Desulfobaccaceae</taxon>
        <taxon>Desulfobacca</taxon>
    </lineage>
</organism>
<feature type="transmembrane region" description="Helical" evidence="1">
    <location>
        <begin position="121"/>
        <end position="139"/>
    </location>
</feature>
<evidence type="ECO:0000256" key="1">
    <source>
        <dbReference type="SAM" id="Phobius"/>
    </source>
</evidence>
<dbReference type="Pfam" id="PF04892">
    <property type="entry name" value="VanZ"/>
    <property type="match status" value="1"/>
</dbReference>
<dbReference type="AlphaFoldDB" id="A0A7V6A389"/>
<protein>
    <submittedName>
        <fullName evidence="3">VanZ family protein</fullName>
    </submittedName>
</protein>